<dbReference type="Proteomes" id="UP000193498">
    <property type="component" value="Unassembled WGS sequence"/>
</dbReference>
<evidence type="ECO:0000256" key="11">
    <source>
        <dbReference type="ARBA" id="ARBA00022838"/>
    </source>
</evidence>
<evidence type="ECO:0000313" key="19">
    <source>
        <dbReference type="Proteomes" id="UP000193498"/>
    </source>
</evidence>
<evidence type="ECO:0000256" key="8">
    <source>
        <dbReference type="ARBA" id="ARBA00022618"/>
    </source>
</evidence>
<evidence type="ECO:0000256" key="5">
    <source>
        <dbReference type="ARBA" id="ARBA00020259"/>
    </source>
</evidence>
<dbReference type="Pfam" id="PF08650">
    <property type="entry name" value="DASH_Dad4"/>
    <property type="match status" value="1"/>
</dbReference>
<dbReference type="InParanoid" id="A0A1Y1YBX5"/>
<evidence type="ECO:0000256" key="10">
    <source>
        <dbReference type="ARBA" id="ARBA00022776"/>
    </source>
</evidence>
<evidence type="ECO:0000256" key="4">
    <source>
        <dbReference type="ARBA" id="ARBA00009754"/>
    </source>
</evidence>
<dbReference type="GO" id="GO:0008608">
    <property type="term" value="P:attachment of spindle microtubules to kinetochore"/>
    <property type="evidence" value="ECO:0007669"/>
    <property type="project" value="InterPro"/>
</dbReference>
<keyword evidence="7" id="KW-0963">Cytoplasm</keyword>
<keyword evidence="8" id="KW-0132">Cell division</keyword>
<dbReference type="EMBL" id="MCFE01000176">
    <property type="protein sequence ID" value="ORX95425.1"/>
    <property type="molecule type" value="Genomic_DNA"/>
</dbReference>
<evidence type="ECO:0000256" key="16">
    <source>
        <dbReference type="ARBA" id="ARBA00030569"/>
    </source>
</evidence>
<evidence type="ECO:0000256" key="12">
    <source>
        <dbReference type="ARBA" id="ARBA00023212"/>
    </source>
</evidence>
<dbReference type="OrthoDB" id="5516652at2759"/>
<keyword evidence="15" id="KW-0137">Centromere</keyword>
<evidence type="ECO:0000256" key="14">
    <source>
        <dbReference type="ARBA" id="ARBA00023306"/>
    </source>
</evidence>
<organism evidence="18 19">
    <name type="scientific">Basidiobolus meristosporus CBS 931.73</name>
    <dbReference type="NCBI Taxonomy" id="1314790"/>
    <lineage>
        <taxon>Eukaryota</taxon>
        <taxon>Fungi</taxon>
        <taxon>Fungi incertae sedis</taxon>
        <taxon>Zoopagomycota</taxon>
        <taxon>Entomophthoromycotina</taxon>
        <taxon>Basidiobolomycetes</taxon>
        <taxon>Basidiobolales</taxon>
        <taxon>Basidiobolaceae</taxon>
        <taxon>Basidiobolus</taxon>
    </lineage>
</organism>
<evidence type="ECO:0000256" key="9">
    <source>
        <dbReference type="ARBA" id="ARBA00022701"/>
    </source>
</evidence>
<sequence length="72" mass="8387">MESPHEVQQKNLLSRIIVNVEKLNEVLEEVNDRMEELNNMNHDITMLSHIWSNFDRNVALNLDNIGAFENPA</sequence>
<evidence type="ECO:0000256" key="1">
    <source>
        <dbReference type="ARBA" id="ARBA00004123"/>
    </source>
</evidence>
<evidence type="ECO:0000256" key="13">
    <source>
        <dbReference type="ARBA" id="ARBA00023242"/>
    </source>
</evidence>
<keyword evidence="9" id="KW-0493">Microtubule</keyword>
<evidence type="ECO:0000256" key="3">
    <source>
        <dbReference type="ARBA" id="ARBA00004629"/>
    </source>
</evidence>
<comment type="subcellular location">
    <subcellularLocation>
        <location evidence="3">Chromosome</location>
        <location evidence="3">Centromere</location>
        <location evidence="3">Kinetochore</location>
    </subcellularLocation>
    <subcellularLocation>
        <location evidence="2">Cytoplasm</location>
        <location evidence="2">Cytoskeleton</location>
        <location evidence="2">Spindle</location>
    </subcellularLocation>
    <subcellularLocation>
        <location evidence="1">Nucleus</location>
    </subcellularLocation>
</comment>
<keyword evidence="12" id="KW-0206">Cytoskeleton</keyword>
<evidence type="ECO:0000256" key="6">
    <source>
        <dbReference type="ARBA" id="ARBA00022454"/>
    </source>
</evidence>
<keyword evidence="6" id="KW-0158">Chromosome</keyword>
<evidence type="ECO:0000256" key="2">
    <source>
        <dbReference type="ARBA" id="ARBA00004186"/>
    </source>
</evidence>
<evidence type="ECO:0000313" key="18">
    <source>
        <dbReference type="EMBL" id="ORX95425.1"/>
    </source>
</evidence>
<dbReference type="GO" id="GO:0072686">
    <property type="term" value="C:mitotic spindle"/>
    <property type="evidence" value="ECO:0007669"/>
    <property type="project" value="InterPro"/>
</dbReference>
<evidence type="ECO:0000256" key="17">
    <source>
        <dbReference type="SAM" id="Coils"/>
    </source>
</evidence>
<dbReference type="AlphaFoldDB" id="A0A1Y1YBX5"/>
<comment type="similarity">
    <text evidence="4">Belongs to the DASH complex DAD4 family.</text>
</comment>
<reference evidence="18 19" key="1">
    <citation type="submission" date="2016-07" db="EMBL/GenBank/DDBJ databases">
        <title>Pervasive Adenine N6-methylation of Active Genes in Fungi.</title>
        <authorList>
            <consortium name="DOE Joint Genome Institute"/>
            <person name="Mondo S.J."/>
            <person name="Dannebaum R.O."/>
            <person name="Kuo R.C."/>
            <person name="Labutti K."/>
            <person name="Haridas S."/>
            <person name="Kuo A."/>
            <person name="Salamov A."/>
            <person name="Ahrendt S.R."/>
            <person name="Lipzen A."/>
            <person name="Sullivan W."/>
            <person name="Andreopoulos W.B."/>
            <person name="Clum A."/>
            <person name="Lindquist E."/>
            <person name="Daum C."/>
            <person name="Ramamoorthy G.K."/>
            <person name="Gryganskyi A."/>
            <person name="Culley D."/>
            <person name="Magnuson J.K."/>
            <person name="James T.Y."/>
            <person name="O'Malley M.A."/>
            <person name="Stajich J.E."/>
            <person name="Spatafora J.W."/>
            <person name="Visel A."/>
            <person name="Grigoriev I.V."/>
        </authorList>
    </citation>
    <scope>NUCLEOTIDE SEQUENCE [LARGE SCALE GENOMIC DNA]</scope>
    <source>
        <strain evidence="18 19">CBS 931.73</strain>
    </source>
</reference>
<name>A0A1Y1YBX5_9FUNG</name>
<dbReference type="FunCoup" id="A0A1Y1YBX5">
    <property type="interactions" value="5"/>
</dbReference>
<dbReference type="InterPro" id="IPR013959">
    <property type="entry name" value="DASH_Dad4"/>
</dbReference>
<keyword evidence="11" id="KW-0995">Kinetochore</keyword>
<evidence type="ECO:0000256" key="7">
    <source>
        <dbReference type="ARBA" id="ARBA00022490"/>
    </source>
</evidence>
<dbReference type="GO" id="GO:0005874">
    <property type="term" value="C:microtubule"/>
    <property type="evidence" value="ECO:0007669"/>
    <property type="project" value="UniProtKB-KW"/>
</dbReference>
<feature type="coiled-coil region" evidence="17">
    <location>
        <begin position="13"/>
        <end position="47"/>
    </location>
</feature>
<evidence type="ECO:0000256" key="15">
    <source>
        <dbReference type="ARBA" id="ARBA00023328"/>
    </source>
</evidence>
<protein>
    <recommendedName>
        <fullName evidence="5">DASH complex subunit DAD4</fullName>
    </recommendedName>
    <alternativeName>
        <fullName evidence="16">Outer kinetochore protein DAD4</fullName>
    </alternativeName>
</protein>
<keyword evidence="17" id="KW-0175">Coiled coil</keyword>
<dbReference type="GO" id="GO:0042729">
    <property type="term" value="C:DASH complex"/>
    <property type="evidence" value="ECO:0007669"/>
    <property type="project" value="InterPro"/>
</dbReference>
<keyword evidence="10" id="KW-0498">Mitosis</keyword>
<proteinExistence type="inferred from homology"/>
<dbReference type="GO" id="GO:0051301">
    <property type="term" value="P:cell division"/>
    <property type="evidence" value="ECO:0007669"/>
    <property type="project" value="UniProtKB-KW"/>
</dbReference>
<accession>A0A1Y1YBX5</accession>
<gene>
    <name evidence="18" type="ORF">K493DRAFT_351566</name>
</gene>
<dbReference type="PANTHER" id="PTHR28222:SF1">
    <property type="entry name" value="DASH COMPLEX SUBUNIT DAD4"/>
    <property type="match status" value="1"/>
</dbReference>
<dbReference type="STRING" id="1314790.A0A1Y1YBX5"/>
<keyword evidence="19" id="KW-1185">Reference proteome</keyword>
<keyword evidence="13" id="KW-0539">Nucleus</keyword>
<comment type="caution">
    <text evidence="18">The sequence shown here is derived from an EMBL/GenBank/DDBJ whole genome shotgun (WGS) entry which is preliminary data.</text>
</comment>
<keyword evidence="14" id="KW-0131">Cell cycle</keyword>
<dbReference type="PANTHER" id="PTHR28222">
    <property type="entry name" value="DASH COMPLEX SUBUNIT DAD4"/>
    <property type="match status" value="1"/>
</dbReference>